<dbReference type="Gene3D" id="3.40.50.2300">
    <property type="match status" value="2"/>
</dbReference>
<dbReference type="InterPro" id="IPR046335">
    <property type="entry name" value="LacI/GalR-like_sensor"/>
</dbReference>
<keyword evidence="2 5" id="KW-0238">DNA-binding</keyword>
<organism evidence="5 6">
    <name type="scientific">Streptomyces gobitricini</name>
    <dbReference type="NCBI Taxonomy" id="68211"/>
    <lineage>
        <taxon>Bacteria</taxon>
        <taxon>Bacillati</taxon>
        <taxon>Actinomycetota</taxon>
        <taxon>Actinomycetes</taxon>
        <taxon>Kitasatosporales</taxon>
        <taxon>Streptomycetaceae</taxon>
        <taxon>Streptomyces</taxon>
    </lineage>
</organism>
<evidence type="ECO:0000256" key="3">
    <source>
        <dbReference type="ARBA" id="ARBA00023163"/>
    </source>
</evidence>
<evidence type="ECO:0000259" key="4">
    <source>
        <dbReference type="PROSITE" id="PS50932"/>
    </source>
</evidence>
<evidence type="ECO:0000256" key="1">
    <source>
        <dbReference type="ARBA" id="ARBA00023015"/>
    </source>
</evidence>
<dbReference type="InterPro" id="IPR000843">
    <property type="entry name" value="HTH_LacI"/>
</dbReference>
<evidence type="ECO:0000256" key="2">
    <source>
        <dbReference type="ARBA" id="ARBA00023125"/>
    </source>
</evidence>
<dbReference type="PROSITE" id="PS00356">
    <property type="entry name" value="HTH_LACI_1"/>
    <property type="match status" value="1"/>
</dbReference>
<reference evidence="6" key="1">
    <citation type="journal article" date="2019" name="Int. J. Syst. Evol. Microbiol.">
        <title>The Global Catalogue of Microorganisms (GCM) 10K type strain sequencing project: providing services to taxonomists for standard genome sequencing and annotation.</title>
        <authorList>
            <consortium name="The Broad Institute Genomics Platform"/>
            <consortium name="The Broad Institute Genome Sequencing Center for Infectious Disease"/>
            <person name="Wu L."/>
            <person name="Ma J."/>
        </authorList>
    </citation>
    <scope>NUCLEOTIDE SEQUENCE [LARGE SCALE GENOMIC DNA]</scope>
    <source>
        <strain evidence="6">JCM 5062</strain>
    </source>
</reference>
<keyword evidence="6" id="KW-1185">Reference proteome</keyword>
<dbReference type="Gene3D" id="1.10.260.40">
    <property type="entry name" value="lambda repressor-like DNA-binding domains"/>
    <property type="match status" value="1"/>
</dbReference>
<accession>A0ABP5ZG05</accession>
<proteinExistence type="predicted"/>
<dbReference type="GO" id="GO:0003677">
    <property type="term" value="F:DNA binding"/>
    <property type="evidence" value="ECO:0007669"/>
    <property type="project" value="UniProtKB-KW"/>
</dbReference>
<feature type="domain" description="HTH lacI-type" evidence="4">
    <location>
        <begin position="4"/>
        <end position="58"/>
    </location>
</feature>
<dbReference type="SMART" id="SM00354">
    <property type="entry name" value="HTH_LACI"/>
    <property type="match status" value="1"/>
</dbReference>
<dbReference type="PANTHER" id="PTHR30146">
    <property type="entry name" value="LACI-RELATED TRANSCRIPTIONAL REPRESSOR"/>
    <property type="match status" value="1"/>
</dbReference>
<dbReference type="InterPro" id="IPR028082">
    <property type="entry name" value="Peripla_BP_I"/>
</dbReference>
<comment type="caution">
    <text evidence="5">The sequence shown here is derived from an EMBL/GenBank/DDBJ whole genome shotgun (WGS) entry which is preliminary data.</text>
</comment>
<sequence length="339" mass="36501">MKRPTMADIARRAGVSKVAVSYALNDQPGVSEETRASIKAIAEELGWRPNNAARVLGGARARAVGLVVRRPARTLGVEQFFMEFVSGIESVLSGRSYALMLQMVETHQQESAVHRRWWGEGRVDGVFLVDLHSSDTRVRAVEEMGLPAVVVGPPETSGSLPSVWSDDGESVREIVRYLATLGHRRVARVAGPAELAHTAERDAVMLDACREAGLPRPAVVHTDYTGDEGARAARRLLIGPDRPTAMVFDNDIMAVAALSVAQELRLDVPGDLSIVAWDESPLTQVVRPALSAVSRDIPAYGAHAAEALLALVAGDRVTDVREGYARLVPRGSTSPPRTP</sequence>
<dbReference type="Pfam" id="PF13377">
    <property type="entry name" value="Peripla_BP_3"/>
    <property type="match status" value="1"/>
</dbReference>
<dbReference type="PANTHER" id="PTHR30146:SF155">
    <property type="entry name" value="ALANINE RACEMASE"/>
    <property type="match status" value="1"/>
</dbReference>
<protein>
    <submittedName>
        <fullName evidence="5">LacI family DNA-binding transcriptional regulator</fullName>
    </submittedName>
</protein>
<dbReference type="CDD" id="cd06267">
    <property type="entry name" value="PBP1_LacI_sugar_binding-like"/>
    <property type="match status" value="1"/>
</dbReference>
<keyword evidence="1" id="KW-0805">Transcription regulation</keyword>
<gene>
    <name evidence="5" type="ORF">GCM10010393_28010</name>
</gene>
<name>A0ABP5ZG05_9ACTN</name>
<dbReference type="PROSITE" id="PS50932">
    <property type="entry name" value="HTH_LACI_2"/>
    <property type="match status" value="1"/>
</dbReference>
<dbReference type="CDD" id="cd01392">
    <property type="entry name" value="HTH_LacI"/>
    <property type="match status" value="1"/>
</dbReference>
<dbReference type="Proteomes" id="UP001499942">
    <property type="component" value="Unassembled WGS sequence"/>
</dbReference>
<dbReference type="SUPFAM" id="SSF47413">
    <property type="entry name" value="lambda repressor-like DNA-binding domains"/>
    <property type="match status" value="1"/>
</dbReference>
<keyword evidence="3" id="KW-0804">Transcription</keyword>
<dbReference type="RefSeq" id="WP_344360653.1">
    <property type="nucleotide sequence ID" value="NZ_BAAASR010000015.1"/>
</dbReference>
<evidence type="ECO:0000313" key="5">
    <source>
        <dbReference type="EMBL" id="GAA2494419.1"/>
    </source>
</evidence>
<dbReference type="InterPro" id="IPR010982">
    <property type="entry name" value="Lambda_DNA-bd_dom_sf"/>
</dbReference>
<dbReference type="EMBL" id="BAAASR010000015">
    <property type="protein sequence ID" value="GAA2494419.1"/>
    <property type="molecule type" value="Genomic_DNA"/>
</dbReference>
<dbReference type="Pfam" id="PF00356">
    <property type="entry name" value="LacI"/>
    <property type="match status" value="1"/>
</dbReference>
<dbReference type="SUPFAM" id="SSF53822">
    <property type="entry name" value="Periplasmic binding protein-like I"/>
    <property type="match status" value="1"/>
</dbReference>
<evidence type="ECO:0000313" key="6">
    <source>
        <dbReference type="Proteomes" id="UP001499942"/>
    </source>
</evidence>